<name>A0AC35TPX5_9BILA</name>
<sequence length="826" mass="95059">MNANRKRNINQIESNHDDSMDTDEKRRNGPEIYDAPKIVRLLVLLGNSTNAALEQNIEKLASICVTNIEDYRFQILDTLAECATYTPYKHTIYSPIIGLLNAKVPEVTKELLDDYVLRINNYLNEGEFQYALNVLTMVAELINVHVVDPAALMATLEALVEAGSASDDKRQADFCIFAVMNCLPVAGLELSDSLPTQFHGLMSKIDQFMASRDNKFTDCLKIWKSNAKAIQKEKLESLWDQVKNLEKREWIDEGFTKQYFATFKTVLDEGQMHSLNPLSLPESTTDRVYPPPQIVFRIFEAAHIVEEAQTLPPSESIDRYLLEQALTGILHQHQYDRKACADAMLNYVKKDTHSINHIIVEVIFGLLLTLPDAPHIHILYGSLFIECCKLQPSKVPQVLALAAELIFRGMDSMQMICVDRLIEWFSYHLSNFQYRWTWSDWIDQIDPETHSIKKYFLEEVIRKCVTYAYHEKISQMLPDKCSLMPAEATFSSTFDSETDGELMELVNNFDNLIIRKTDADAMLKNLYVATPEVDADSDQPMEEIEEVKRAYDRHKFEVFFCVLLDKAKSSFTHNFAAFNRYLPTFLNVIEELPICRMDIIKAIFIGWKNAPQYIILLIDKLFKMKVLDTTTIIEFIFENDLEYIGDKKHFHDILFKAIQRHVTFIKGLTGEYERLKSKIEKVQAKLENNEGGDIDFRNASIEMIESDIDVNSLENPEMWLSESNAISIEQKTSLEAHTLVLEKAINHAIEKNFVKLITLHESQDSSNEFATQNVSYDFVFGRFKQFVILNLDSVKVLSPNIIEKYLKSDSVYDDLRTTFLNLIAVN</sequence>
<evidence type="ECO:0000313" key="1">
    <source>
        <dbReference type="Proteomes" id="UP000095286"/>
    </source>
</evidence>
<evidence type="ECO:0000313" key="2">
    <source>
        <dbReference type="WBParaSite" id="RSKR_0000281700.1"/>
    </source>
</evidence>
<protein>
    <submittedName>
        <fullName evidence="2">Nuclear cap-binding protein subunit 1</fullName>
    </submittedName>
</protein>
<accession>A0AC35TPX5</accession>
<organism evidence="1 2">
    <name type="scientific">Rhabditophanes sp. KR3021</name>
    <dbReference type="NCBI Taxonomy" id="114890"/>
    <lineage>
        <taxon>Eukaryota</taxon>
        <taxon>Metazoa</taxon>
        <taxon>Ecdysozoa</taxon>
        <taxon>Nematoda</taxon>
        <taxon>Chromadorea</taxon>
        <taxon>Rhabditida</taxon>
        <taxon>Tylenchina</taxon>
        <taxon>Panagrolaimomorpha</taxon>
        <taxon>Strongyloidoidea</taxon>
        <taxon>Alloionematidae</taxon>
        <taxon>Rhabditophanes</taxon>
    </lineage>
</organism>
<dbReference type="WBParaSite" id="RSKR_0000281700.1">
    <property type="protein sequence ID" value="RSKR_0000281700.1"/>
    <property type="gene ID" value="RSKR_0000281700"/>
</dbReference>
<proteinExistence type="predicted"/>
<reference evidence="2" key="1">
    <citation type="submission" date="2016-11" db="UniProtKB">
        <authorList>
            <consortium name="WormBaseParasite"/>
        </authorList>
    </citation>
    <scope>IDENTIFICATION</scope>
    <source>
        <strain evidence="2">KR3021</strain>
    </source>
</reference>
<dbReference type="Proteomes" id="UP000095286">
    <property type="component" value="Unplaced"/>
</dbReference>